<dbReference type="Pfam" id="PF13828">
    <property type="entry name" value="DUF4190"/>
    <property type="match status" value="1"/>
</dbReference>
<keyword evidence="4" id="KW-1185">Reference proteome</keyword>
<dbReference type="RefSeq" id="WP_314513131.1">
    <property type="nucleotide sequence ID" value="NZ_JASJOU010000006.1"/>
</dbReference>
<keyword evidence="1" id="KW-0812">Transmembrane</keyword>
<name>A0AAE3R7E4_9BACT</name>
<sequence length="209" mass="22849">MKTTLLMLIGCLCLLACHPIRLSFKETNYNSQKNISPVLPDALVSLDSGRIVNAAQVSNDVYLPPTSLSENKINYSTYNTRKPGFLKQMKLARQLYKSLDDSTKLYTRRRSATMQTINPMARASLWSGIGAFALVLLPLGSGIFGLLALFCAIFAIISGIVGLNQIRRSPDLFRGRGLAIAGISLGGSFLVLITLILLVLLLLFAAWNQ</sequence>
<feature type="transmembrane region" description="Helical" evidence="1">
    <location>
        <begin position="125"/>
        <end position="157"/>
    </location>
</feature>
<feature type="transmembrane region" description="Helical" evidence="1">
    <location>
        <begin position="178"/>
        <end position="207"/>
    </location>
</feature>
<comment type="caution">
    <text evidence="3">The sequence shown here is derived from an EMBL/GenBank/DDBJ whole genome shotgun (WGS) entry which is preliminary data.</text>
</comment>
<evidence type="ECO:0000313" key="4">
    <source>
        <dbReference type="Proteomes" id="UP001232063"/>
    </source>
</evidence>
<evidence type="ECO:0000259" key="2">
    <source>
        <dbReference type="Pfam" id="PF13828"/>
    </source>
</evidence>
<proteinExistence type="predicted"/>
<feature type="domain" description="DUF4190" evidence="2">
    <location>
        <begin position="141"/>
        <end position="195"/>
    </location>
</feature>
<protein>
    <submittedName>
        <fullName evidence="3">DUF4190 domain-containing protein</fullName>
    </submittedName>
</protein>
<gene>
    <name evidence="3" type="ORF">QNI22_19275</name>
</gene>
<evidence type="ECO:0000256" key="1">
    <source>
        <dbReference type="SAM" id="Phobius"/>
    </source>
</evidence>
<keyword evidence="1" id="KW-0472">Membrane</keyword>
<reference evidence="3" key="1">
    <citation type="submission" date="2023-05" db="EMBL/GenBank/DDBJ databases">
        <authorList>
            <person name="Zhang X."/>
        </authorList>
    </citation>
    <scope>NUCLEOTIDE SEQUENCE</scope>
    <source>
        <strain evidence="3">BD1B2-1</strain>
    </source>
</reference>
<dbReference type="AlphaFoldDB" id="A0AAE3R7E4"/>
<accession>A0AAE3R7E4</accession>
<dbReference type="Proteomes" id="UP001232063">
    <property type="component" value="Unassembled WGS sequence"/>
</dbReference>
<evidence type="ECO:0000313" key="3">
    <source>
        <dbReference type="EMBL" id="MDJ1502819.1"/>
    </source>
</evidence>
<dbReference type="InterPro" id="IPR025241">
    <property type="entry name" value="DUF4190"/>
</dbReference>
<keyword evidence="1" id="KW-1133">Transmembrane helix</keyword>
<organism evidence="3 4">
    <name type="scientific">Xanthocytophaga agilis</name>
    <dbReference type="NCBI Taxonomy" id="3048010"/>
    <lineage>
        <taxon>Bacteria</taxon>
        <taxon>Pseudomonadati</taxon>
        <taxon>Bacteroidota</taxon>
        <taxon>Cytophagia</taxon>
        <taxon>Cytophagales</taxon>
        <taxon>Rhodocytophagaceae</taxon>
        <taxon>Xanthocytophaga</taxon>
    </lineage>
</organism>
<dbReference type="EMBL" id="JASJOU010000006">
    <property type="protein sequence ID" value="MDJ1502819.1"/>
    <property type="molecule type" value="Genomic_DNA"/>
</dbReference>